<comment type="catalytic activity">
    <reaction evidence="1">
        <text>[E2 ubiquitin-conjugating enzyme]-S-ubiquitinyl-L-cysteine + [acceptor protein]-L-lysine = [E2 ubiquitin-conjugating enzyme]-L-cysteine + [acceptor protein]-N(6)-ubiquitinyl-L-lysine.</text>
        <dbReference type="EC" id="2.3.2.31"/>
    </reaction>
</comment>
<dbReference type="SUPFAM" id="SSF57850">
    <property type="entry name" value="RING/U-box"/>
    <property type="match status" value="2"/>
</dbReference>
<dbReference type="OrthoDB" id="9977870at2759"/>
<dbReference type="GO" id="GO:0008270">
    <property type="term" value="F:zinc ion binding"/>
    <property type="evidence" value="ECO:0007669"/>
    <property type="project" value="UniProtKB-KW"/>
</dbReference>
<reference evidence="11 12" key="1">
    <citation type="submission" date="2019-03" db="EMBL/GenBank/DDBJ databases">
        <title>Rhodosporidium diobovatum UCD-FST 08-225 genome sequencing, assembly, and annotation.</title>
        <authorList>
            <person name="Fakankun I.U."/>
            <person name="Fristensky B."/>
            <person name="Levin D.B."/>
        </authorList>
    </citation>
    <scope>NUCLEOTIDE SEQUENCE [LARGE SCALE GENOMIC DNA]</scope>
    <source>
        <strain evidence="11 12">UCD-FST 08-225</strain>
    </source>
</reference>
<evidence type="ECO:0000256" key="5">
    <source>
        <dbReference type="ARBA" id="ARBA00022737"/>
    </source>
</evidence>
<feature type="domain" description="RING-type" evidence="10">
    <location>
        <begin position="151"/>
        <end position="348"/>
    </location>
</feature>
<evidence type="ECO:0000256" key="7">
    <source>
        <dbReference type="ARBA" id="ARBA00022786"/>
    </source>
</evidence>
<dbReference type="CDD" id="cd22584">
    <property type="entry name" value="Rcat_RBR_unk"/>
    <property type="match status" value="1"/>
</dbReference>
<keyword evidence="12" id="KW-1185">Reference proteome</keyword>
<dbReference type="InterPro" id="IPR044066">
    <property type="entry name" value="TRIAD_supradom"/>
</dbReference>
<dbReference type="Gene3D" id="1.20.120.1750">
    <property type="match status" value="1"/>
</dbReference>
<evidence type="ECO:0000256" key="8">
    <source>
        <dbReference type="ARBA" id="ARBA00022833"/>
    </source>
</evidence>
<organism evidence="11 12">
    <name type="scientific">Rhodotorula diobovata</name>
    <dbReference type="NCBI Taxonomy" id="5288"/>
    <lineage>
        <taxon>Eukaryota</taxon>
        <taxon>Fungi</taxon>
        <taxon>Dikarya</taxon>
        <taxon>Basidiomycota</taxon>
        <taxon>Pucciniomycotina</taxon>
        <taxon>Microbotryomycetes</taxon>
        <taxon>Sporidiobolales</taxon>
        <taxon>Sporidiobolaceae</taxon>
        <taxon>Rhodotorula</taxon>
    </lineage>
</organism>
<evidence type="ECO:0000313" key="12">
    <source>
        <dbReference type="Proteomes" id="UP000311382"/>
    </source>
</evidence>
<evidence type="ECO:0000256" key="6">
    <source>
        <dbReference type="ARBA" id="ARBA00022771"/>
    </source>
</evidence>
<dbReference type="GO" id="GO:0016567">
    <property type="term" value="P:protein ubiquitination"/>
    <property type="evidence" value="ECO:0007669"/>
    <property type="project" value="InterPro"/>
</dbReference>
<dbReference type="PANTHER" id="PTHR11685">
    <property type="entry name" value="RBR FAMILY RING FINGER AND IBR DOMAIN-CONTAINING"/>
    <property type="match status" value="1"/>
</dbReference>
<comment type="caution">
    <text evidence="11">The sequence shown here is derived from an EMBL/GenBank/DDBJ whole genome shotgun (WGS) entry which is preliminary data.</text>
</comment>
<keyword evidence="8" id="KW-0862">Zinc</keyword>
<protein>
    <recommendedName>
        <fullName evidence="2">RBR-type E3 ubiquitin transferase</fullName>
        <ecNumber evidence="2">2.3.2.31</ecNumber>
    </recommendedName>
</protein>
<dbReference type="Pfam" id="PF01485">
    <property type="entry name" value="IBR"/>
    <property type="match status" value="2"/>
</dbReference>
<evidence type="ECO:0000256" key="1">
    <source>
        <dbReference type="ARBA" id="ARBA00001798"/>
    </source>
</evidence>
<dbReference type="AlphaFoldDB" id="A0A5C5FZQ2"/>
<dbReference type="SMART" id="SM00647">
    <property type="entry name" value="IBR"/>
    <property type="match status" value="2"/>
</dbReference>
<dbReference type="GO" id="GO:0061630">
    <property type="term" value="F:ubiquitin protein ligase activity"/>
    <property type="evidence" value="ECO:0007669"/>
    <property type="project" value="UniProtKB-EC"/>
</dbReference>
<feature type="compositionally biased region" description="Low complexity" evidence="9">
    <location>
        <begin position="125"/>
        <end position="144"/>
    </location>
</feature>
<gene>
    <name evidence="11" type="ORF">DMC30DRAFT_415146</name>
</gene>
<name>A0A5C5FZQ2_9BASI</name>
<dbReference type="STRING" id="5288.A0A5C5FZQ2"/>
<keyword evidence="6" id="KW-0863">Zinc-finger</keyword>
<dbReference type="EC" id="2.3.2.31" evidence="2"/>
<evidence type="ECO:0000313" key="11">
    <source>
        <dbReference type="EMBL" id="TNY22360.1"/>
    </source>
</evidence>
<dbReference type="InterPro" id="IPR002867">
    <property type="entry name" value="IBR_dom"/>
</dbReference>
<sequence>MAVIAPENLALVSSLLQADVNELRQLDTQDKGKGKAVPTDEDVAFALFSQELASLVQAEQDAKLARSLAAAIETDRPVLEALAREEEAARADHALALRLSTEVDNDYDDCVVACQGGGWAPPAPGIAQQQQQQLQPAASTSAAATPPPRARQLDCIICAETLPASSLIRVPCKEGHLYCGDCLRALFLAATKDESLFPPRCDGIKIAVDLVKPLLSADELLAYQRKAVEFGTPRRLYCSTSTCSAFLGAASDGPVAAQCGACGTSTCAACKAPWHGPFGLCGASHDDEAARTLERDFEYKQCPRCKHVVELESGCHHIYCRCGYEFCHVCAQRWKTCACPLWEERRLYREAHAQNEQRVRAAAAGPAPAPAPAAPAQALGPAVVAPLAAPPPPRLPPVPANEVARVIVPDEEVLHAINCQHRHVVKIEGAAQCDACAAHLSQFLLMRLPR</sequence>
<evidence type="ECO:0000256" key="2">
    <source>
        <dbReference type="ARBA" id="ARBA00012251"/>
    </source>
</evidence>
<keyword evidence="7" id="KW-0833">Ubl conjugation pathway</keyword>
<keyword evidence="4" id="KW-0479">Metal-binding</keyword>
<proteinExistence type="predicted"/>
<dbReference type="Proteomes" id="UP000311382">
    <property type="component" value="Unassembled WGS sequence"/>
</dbReference>
<dbReference type="InterPro" id="IPR031127">
    <property type="entry name" value="E3_UB_ligase_RBR"/>
</dbReference>
<evidence type="ECO:0000256" key="4">
    <source>
        <dbReference type="ARBA" id="ARBA00022723"/>
    </source>
</evidence>
<evidence type="ECO:0000259" key="10">
    <source>
        <dbReference type="PROSITE" id="PS51873"/>
    </source>
</evidence>
<accession>A0A5C5FZQ2</accession>
<keyword evidence="3" id="KW-0808">Transferase</keyword>
<evidence type="ECO:0000256" key="9">
    <source>
        <dbReference type="SAM" id="MobiDB-lite"/>
    </source>
</evidence>
<keyword evidence="5" id="KW-0677">Repeat</keyword>
<dbReference type="PROSITE" id="PS51873">
    <property type="entry name" value="TRIAD"/>
    <property type="match status" value="1"/>
</dbReference>
<feature type="region of interest" description="Disordered" evidence="9">
    <location>
        <begin position="123"/>
        <end position="146"/>
    </location>
</feature>
<dbReference type="EMBL" id="SOZI01000026">
    <property type="protein sequence ID" value="TNY22360.1"/>
    <property type="molecule type" value="Genomic_DNA"/>
</dbReference>
<evidence type="ECO:0000256" key="3">
    <source>
        <dbReference type="ARBA" id="ARBA00022679"/>
    </source>
</evidence>